<dbReference type="SUPFAM" id="SSF51161">
    <property type="entry name" value="Trimeric LpxA-like enzymes"/>
    <property type="match status" value="1"/>
</dbReference>
<dbReference type="InterPro" id="IPR007691">
    <property type="entry name" value="LpxD"/>
</dbReference>
<keyword evidence="2" id="KW-0441">Lipid A biosynthesis</keyword>
<evidence type="ECO:0000256" key="3">
    <source>
        <dbReference type="ARBA" id="ARBA00022679"/>
    </source>
</evidence>
<keyword evidence="4" id="KW-0443">Lipid metabolism</keyword>
<evidence type="ECO:0000256" key="5">
    <source>
        <dbReference type="ARBA" id="ARBA00023315"/>
    </source>
</evidence>
<dbReference type="Proteomes" id="UP000189670">
    <property type="component" value="Unassembled WGS sequence"/>
</dbReference>
<evidence type="ECO:0000256" key="2">
    <source>
        <dbReference type="ARBA" id="ARBA00022556"/>
    </source>
</evidence>
<sequence>MALVILKKSKDGKKIPQIGKLIIENEVEIAANTAIDRGALGDTIIGQGTKIDNLVHIAHNLRIGKHCAIAAQVGFAGSVEVGDNVSIAGQAGFNGHIKVGSNTSVLGKAGVTKSTKDGQLLSGFPAVDHRQDIRFQAALRQVPKLLERIKKLEKAKE</sequence>
<reference evidence="7" key="1">
    <citation type="submission" date="2012-11" db="EMBL/GenBank/DDBJ databases">
        <authorList>
            <person name="Lucero-Rivera Y.E."/>
            <person name="Tovar-Ramirez D."/>
        </authorList>
    </citation>
    <scope>NUCLEOTIDE SEQUENCE [LARGE SCALE GENOMIC DNA]</scope>
    <source>
        <strain evidence="7">Araruama</strain>
    </source>
</reference>
<keyword evidence="1" id="KW-0444">Lipid biosynthesis</keyword>
<dbReference type="Pfam" id="PF00132">
    <property type="entry name" value="Hexapep"/>
    <property type="match status" value="1"/>
</dbReference>
<evidence type="ECO:0000256" key="4">
    <source>
        <dbReference type="ARBA" id="ARBA00023098"/>
    </source>
</evidence>
<dbReference type="CDD" id="cd03352">
    <property type="entry name" value="LbH_LpxD"/>
    <property type="match status" value="1"/>
</dbReference>
<dbReference type="EMBL" id="ATBP01001198">
    <property type="protein sequence ID" value="ETR67821.1"/>
    <property type="molecule type" value="Genomic_DNA"/>
</dbReference>
<dbReference type="PANTHER" id="PTHR43378:SF2">
    <property type="entry name" value="UDP-3-O-ACYLGLUCOSAMINE N-ACYLTRANSFERASE 1, MITOCHONDRIAL-RELATED"/>
    <property type="match status" value="1"/>
</dbReference>
<comment type="caution">
    <text evidence="6">The sequence shown here is derived from an EMBL/GenBank/DDBJ whole genome shotgun (WGS) entry which is preliminary data.</text>
</comment>
<evidence type="ECO:0008006" key="8">
    <source>
        <dbReference type="Google" id="ProtNLM"/>
    </source>
</evidence>
<proteinExistence type="predicted"/>
<keyword evidence="3" id="KW-0808">Transferase</keyword>
<dbReference type="Gene3D" id="2.160.10.10">
    <property type="entry name" value="Hexapeptide repeat proteins"/>
    <property type="match status" value="1"/>
</dbReference>
<dbReference type="GO" id="GO:0016410">
    <property type="term" value="F:N-acyltransferase activity"/>
    <property type="evidence" value="ECO:0007669"/>
    <property type="project" value="InterPro"/>
</dbReference>
<dbReference type="GO" id="GO:0016020">
    <property type="term" value="C:membrane"/>
    <property type="evidence" value="ECO:0007669"/>
    <property type="project" value="GOC"/>
</dbReference>
<dbReference type="GO" id="GO:0009245">
    <property type="term" value="P:lipid A biosynthetic process"/>
    <property type="evidence" value="ECO:0007669"/>
    <property type="project" value="UniProtKB-KW"/>
</dbReference>
<keyword evidence="5" id="KW-0012">Acyltransferase</keyword>
<protein>
    <recommendedName>
        <fullName evidence="8">UDP-3-O-[3-hydroxymyristoyl] glucosamine N-acyltransferase</fullName>
    </recommendedName>
</protein>
<dbReference type="InterPro" id="IPR011004">
    <property type="entry name" value="Trimer_LpxA-like_sf"/>
</dbReference>
<name>A0A1V1NZ36_9BACT</name>
<organism evidence="6 7">
    <name type="scientific">Candidatus Magnetoglobus multicellularis str. Araruama</name>
    <dbReference type="NCBI Taxonomy" id="890399"/>
    <lineage>
        <taxon>Bacteria</taxon>
        <taxon>Pseudomonadati</taxon>
        <taxon>Thermodesulfobacteriota</taxon>
        <taxon>Desulfobacteria</taxon>
        <taxon>Desulfobacterales</taxon>
        <taxon>Desulfobacteraceae</taxon>
        <taxon>Candidatus Magnetoglobus</taxon>
    </lineage>
</organism>
<gene>
    <name evidence="6" type="ORF">OMM_11171</name>
</gene>
<evidence type="ECO:0000256" key="1">
    <source>
        <dbReference type="ARBA" id="ARBA00022516"/>
    </source>
</evidence>
<evidence type="ECO:0000313" key="7">
    <source>
        <dbReference type="Proteomes" id="UP000189670"/>
    </source>
</evidence>
<accession>A0A1V1NZ36</accession>
<dbReference type="InterPro" id="IPR001451">
    <property type="entry name" value="Hexapep"/>
</dbReference>
<dbReference type="AlphaFoldDB" id="A0A1V1NZ36"/>
<dbReference type="PANTHER" id="PTHR43378">
    <property type="entry name" value="UDP-3-O-ACYLGLUCOSAMINE N-ACYLTRANSFERASE"/>
    <property type="match status" value="1"/>
</dbReference>
<evidence type="ECO:0000313" key="6">
    <source>
        <dbReference type="EMBL" id="ETR67821.1"/>
    </source>
</evidence>